<dbReference type="GO" id="GO:0003700">
    <property type="term" value="F:DNA-binding transcription factor activity"/>
    <property type="evidence" value="ECO:0007669"/>
    <property type="project" value="InterPro"/>
</dbReference>
<dbReference type="Gene3D" id="1.10.10.10">
    <property type="entry name" value="Winged helix-like DNA-binding domain superfamily/Winged helix DNA-binding domain"/>
    <property type="match status" value="1"/>
</dbReference>
<dbReference type="RefSeq" id="WP_218119879.1">
    <property type="nucleotide sequence ID" value="NZ_FNFM01000002.1"/>
</dbReference>
<dbReference type="EMBL" id="FNFM01000002">
    <property type="protein sequence ID" value="SDJ77182.1"/>
    <property type="molecule type" value="Genomic_DNA"/>
</dbReference>
<reference evidence="6" key="1">
    <citation type="submission" date="2016-10" db="EMBL/GenBank/DDBJ databases">
        <authorList>
            <person name="Varghese N."/>
            <person name="Submissions S."/>
        </authorList>
    </citation>
    <scope>NUCLEOTIDE SEQUENCE [LARGE SCALE GENOMIC DNA]</scope>
    <source>
        <strain evidence="6">DSM 45460</strain>
    </source>
</reference>
<dbReference type="PANTHER" id="PTHR34580">
    <property type="match status" value="1"/>
</dbReference>
<dbReference type="AlphaFoldDB" id="A0A1G8WFZ2"/>
<evidence type="ECO:0000256" key="1">
    <source>
        <dbReference type="ARBA" id="ARBA00023015"/>
    </source>
</evidence>
<evidence type="ECO:0000256" key="2">
    <source>
        <dbReference type="ARBA" id="ARBA00023125"/>
    </source>
</evidence>
<dbReference type="PROSITE" id="PS52050">
    <property type="entry name" value="WYL"/>
    <property type="match status" value="1"/>
</dbReference>
<dbReference type="InterPro" id="IPR036388">
    <property type="entry name" value="WH-like_DNA-bd_sf"/>
</dbReference>
<dbReference type="InterPro" id="IPR013196">
    <property type="entry name" value="HTH_11"/>
</dbReference>
<evidence type="ECO:0000259" key="4">
    <source>
        <dbReference type="PROSITE" id="PS51000"/>
    </source>
</evidence>
<dbReference type="InterPro" id="IPR001034">
    <property type="entry name" value="DeoR_HTH"/>
</dbReference>
<keyword evidence="6" id="KW-1185">Reference proteome</keyword>
<keyword evidence="3" id="KW-0804">Transcription</keyword>
<feature type="domain" description="HTH deoR-type" evidence="4">
    <location>
        <begin position="20"/>
        <end position="79"/>
    </location>
</feature>
<dbReference type="GO" id="GO:0003677">
    <property type="term" value="F:DNA binding"/>
    <property type="evidence" value="ECO:0007669"/>
    <property type="project" value="UniProtKB-KW"/>
</dbReference>
<sequence>MSASDGRLEDVEPEQVRADPPTRVLRLLALLQSRREWSGAELAERLGVTGRTVRRDIDRLRALDYPVVGTTGTAGGYRLAPGESFPPLVLTDDEAVAVAVGLVRASGSAVSGISESSMRALAKLERMLPARLRPRLAALAETSTAVERGEQPPVDVSVMAVLAGCARDREIVSFDYRDRHDTPSGRRVEPYSLVTVHGLWYLLAYDPDRADWRTFRVDRIERPTRTYRSSPRRRLPAQDAASYLKSSFATASYRYTARMVVRLPADTVRAGVFGPIPGEIREDGAERCVVRLSAESPELVTQYVAVVAGLDGEFTLDTCAEIASRLRRLGNRFAD</sequence>
<dbReference type="PANTHER" id="PTHR34580:SF3">
    <property type="entry name" value="PROTEIN PAFB"/>
    <property type="match status" value="1"/>
</dbReference>
<organism evidence="5 6">
    <name type="scientific">Actinopolyspora mzabensis</name>
    <dbReference type="NCBI Taxonomy" id="995066"/>
    <lineage>
        <taxon>Bacteria</taxon>
        <taxon>Bacillati</taxon>
        <taxon>Actinomycetota</taxon>
        <taxon>Actinomycetes</taxon>
        <taxon>Actinopolysporales</taxon>
        <taxon>Actinopolysporaceae</taxon>
        <taxon>Actinopolyspora</taxon>
    </lineage>
</organism>
<dbReference type="PROSITE" id="PS51000">
    <property type="entry name" value="HTH_DEOR_2"/>
    <property type="match status" value="1"/>
</dbReference>
<proteinExistence type="predicted"/>
<name>A0A1G8WFZ2_ACTMZ</name>
<dbReference type="InterPro" id="IPR026881">
    <property type="entry name" value="WYL_dom"/>
</dbReference>
<keyword evidence="1" id="KW-0805">Transcription regulation</keyword>
<evidence type="ECO:0000313" key="5">
    <source>
        <dbReference type="EMBL" id="SDJ77182.1"/>
    </source>
</evidence>
<dbReference type="InterPro" id="IPR051534">
    <property type="entry name" value="CBASS_pafABC_assoc_protein"/>
</dbReference>
<protein>
    <submittedName>
        <fullName evidence="5">Predicted DNA-binding transcriptional regulator YafY, contains an HTH and WYL domains</fullName>
    </submittedName>
</protein>
<evidence type="ECO:0000256" key="3">
    <source>
        <dbReference type="ARBA" id="ARBA00023163"/>
    </source>
</evidence>
<keyword evidence="2 5" id="KW-0238">DNA-binding</keyword>
<dbReference type="Pfam" id="PF08279">
    <property type="entry name" value="HTH_11"/>
    <property type="match status" value="1"/>
</dbReference>
<dbReference type="Proteomes" id="UP000199213">
    <property type="component" value="Unassembled WGS sequence"/>
</dbReference>
<gene>
    <name evidence="5" type="ORF">SAMN04487820_10217</name>
</gene>
<evidence type="ECO:0000313" key="6">
    <source>
        <dbReference type="Proteomes" id="UP000199213"/>
    </source>
</evidence>
<dbReference type="PROSITE" id="PS00894">
    <property type="entry name" value="HTH_DEOR_1"/>
    <property type="match status" value="1"/>
</dbReference>
<dbReference type="SUPFAM" id="SSF46785">
    <property type="entry name" value="Winged helix' DNA-binding domain"/>
    <property type="match status" value="1"/>
</dbReference>
<accession>A0A1G8WFZ2</accession>
<dbReference type="InterPro" id="IPR018356">
    <property type="entry name" value="Tscrpt_reg_HTH_DeoR_CS"/>
</dbReference>
<dbReference type="InterPro" id="IPR036390">
    <property type="entry name" value="WH_DNA-bd_sf"/>
</dbReference>
<dbReference type="Pfam" id="PF13280">
    <property type="entry name" value="WYL"/>
    <property type="match status" value="1"/>
</dbReference>